<keyword evidence="1" id="KW-0479">Metal-binding</keyword>
<name>A0ABR3B1D9_PHYBL</name>
<feature type="domain" description="C2H2-type" evidence="6">
    <location>
        <begin position="243"/>
        <end position="272"/>
    </location>
</feature>
<feature type="domain" description="C2H2-type" evidence="6">
    <location>
        <begin position="301"/>
        <end position="325"/>
    </location>
</feature>
<comment type="caution">
    <text evidence="7">The sequence shown here is derived from an EMBL/GenBank/DDBJ whole genome shotgun (WGS) entry which is preliminary data.</text>
</comment>
<feature type="region of interest" description="Disordered" evidence="5">
    <location>
        <begin position="171"/>
        <end position="234"/>
    </location>
</feature>
<dbReference type="InterPro" id="IPR013087">
    <property type="entry name" value="Znf_C2H2_type"/>
</dbReference>
<evidence type="ECO:0000256" key="5">
    <source>
        <dbReference type="SAM" id="MobiDB-lite"/>
    </source>
</evidence>
<dbReference type="Gene3D" id="3.30.160.60">
    <property type="entry name" value="Classic Zinc Finger"/>
    <property type="match status" value="3"/>
</dbReference>
<dbReference type="Pfam" id="PF00096">
    <property type="entry name" value="zf-C2H2"/>
    <property type="match status" value="3"/>
</dbReference>
<proteinExistence type="predicted"/>
<evidence type="ECO:0000259" key="6">
    <source>
        <dbReference type="PROSITE" id="PS50157"/>
    </source>
</evidence>
<evidence type="ECO:0000256" key="2">
    <source>
        <dbReference type="ARBA" id="ARBA00022771"/>
    </source>
</evidence>
<dbReference type="SUPFAM" id="SSF57667">
    <property type="entry name" value="beta-beta-alpha zinc fingers"/>
    <property type="match status" value="2"/>
</dbReference>
<accession>A0ABR3B1D9</accession>
<dbReference type="Proteomes" id="UP001448207">
    <property type="component" value="Unassembled WGS sequence"/>
</dbReference>
<evidence type="ECO:0000256" key="4">
    <source>
        <dbReference type="PROSITE-ProRule" id="PRU00042"/>
    </source>
</evidence>
<feature type="compositionally biased region" description="Basic residues" evidence="5">
    <location>
        <begin position="211"/>
        <end position="223"/>
    </location>
</feature>
<dbReference type="PANTHER" id="PTHR23235:SF120">
    <property type="entry name" value="KRUPPEL-LIKE FACTOR 15"/>
    <property type="match status" value="1"/>
</dbReference>
<evidence type="ECO:0000313" key="7">
    <source>
        <dbReference type="EMBL" id="KAL0086453.1"/>
    </source>
</evidence>
<organism evidence="7 8">
    <name type="scientific">Phycomyces blakesleeanus</name>
    <dbReference type="NCBI Taxonomy" id="4837"/>
    <lineage>
        <taxon>Eukaryota</taxon>
        <taxon>Fungi</taxon>
        <taxon>Fungi incertae sedis</taxon>
        <taxon>Mucoromycota</taxon>
        <taxon>Mucoromycotina</taxon>
        <taxon>Mucoromycetes</taxon>
        <taxon>Mucorales</taxon>
        <taxon>Phycomycetaceae</taxon>
        <taxon>Phycomyces</taxon>
    </lineage>
</organism>
<feature type="compositionally biased region" description="Low complexity" evidence="5">
    <location>
        <begin position="185"/>
        <end position="201"/>
    </location>
</feature>
<evidence type="ECO:0000313" key="8">
    <source>
        <dbReference type="Proteomes" id="UP001448207"/>
    </source>
</evidence>
<evidence type="ECO:0000256" key="3">
    <source>
        <dbReference type="ARBA" id="ARBA00022833"/>
    </source>
</evidence>
<reference evidence="7 8" key="1">
    <citation type="submission" date="2024-04" db="EMBL/GenBank/DDBJ databases">
        <title>Symmetric and asymmetric DNA N6-adenine methylation regulates different biological responses in Mucorales.</title>
        <authorList>
            <consortium name="Lawrence Berkeley National Laboratory"/>
            <person name="Lax C."/>
            <person name="Mondo S.J."/>
            <person name="Osorio-Concepcion M."/>
            <person name="Muszewska A."/>
            <person name="Corrochano-Luque M."/>
            <person name="Gutierrez G."/>
            <person name="Riley R."/>
            <person name="Lipzen A."/>
            <person name="Guo J."/>
            <person name="Hundley H."/>
            <person name="Amirebrahimi M."/>
            <person name="Ng V."/>
            <person name="Lorenzo-Gutierrez D."/>
            <person name="Binder U."/>
            <person name="Yang J."/>
            <person name="Song Y."/>
            <person name="Canovas D."/>
            <person name="Navarro E."/>
            <person name="Freitag M."/>
            <person name="Gabaldon T."/>
            <person name="Grigoriev I.V."/>
            <person name="Corrochano L.M."/>
            <person name="Nicolas F.E."/>
            <person name="Garre V."/>
        </authorList>
    </citation>
    <scope>NUCLEOTIDE SEQUENCE [LARGE SCALE GENOMIC DNA]</scope>
    <source>
        <strain evidence="7 8">L51</strain>
    </source>
</reference>
<keyword evidence="2 4" id="KW-0863">Zinc-finger</keyword>
<feature type="domain" description="C2H2-type" evidence="6">
    <location>
        <begin position="273"/>
        <end position="300"/>
    </location>
</feature>
<dbReference type="PANTHER" id="PTHR23235">
    <property type="entry name" value="KRUEPPEL-LIKE TRANSCRIPTION FACTOR"/>
    <property type="match status" value="1"/>
</dbReference>
<dbReference type="EMBL" id="JBCLYO010000008">
    <property type="protein sequence ID" value="KAL0086453.1"/>
    <property type="molecule type" value="Genomic_DNA"/>
</dbReference>
<keyword evidence="3" id="KW-0862">Zinc</keyword>
<protein>
    <recommendedName>
        <fullName evidence="6">C2H2-type domain-containing protein</fullName>
    </recommendedName>
</protein>
<keyword evidence="8" id="KW-1185">Reference proteome</keyword>
<dbReference type="InterPro" id="IPR036236">
    <property type="entry name" value="Znf_C2H2_sf"/>
</dbReference>
<dbReference type="PROSITE" id="PS50157">
    <property type="entry name" value="ZINC_FINGER_C2H2_2"/>
    <property type="match status" value="3"/>
</dbReference>
<feature type="compositionally biased region" description="Basic and acidic residues" evidence="5">
    <location>
        <begin position="225"/>
        <end position="234"/>
    </location>
</feature>
<dbReference type="SMART" id="SM00355">
    <property type="entry name" value="ZnF_C2H2"/>
    <property type="match status" value="3"/>
</dbReference>
<sequence>MPMTYCAREEYAWTVPSICPSTTTIPTIHNIQADPNMSSAGYFTSLHNLDCSLIDQVAMDIISMPNYPSPVDSPLIHSPENTQGSMCEDVADQNLSSQESMSTTQKFSHVDDFIAHHQTVLIEQPVPDCACPTWSGRSVSPCASESVIMSNKGLLLTPSPEPARDLFSSISLASSAPPPQPSPSSLPLSSSLAPSSSSLSSSHKESERSTLKLKVKKALKQAKKSPIDRKRTKTVKENDTTLYNCQHPTCSKYFTRPYNLVSHMRTHTAERPFACSQCDKRFARQHDRNRHEKLHSGVKPYVCPECDKPFARQDALGRHLKVENGCGSVSD</sequence>
<dbReference type="PROSITE" id="PS00028">
    <property type="entry name" value="ZINC_FINGER_C2H2_1"/>
    <property type="match status" value="2"/>
</dbReference>
<evidence type="ECO:0000256" key="1">
    <source>
        <dbReference type="ARBA" id="ARBA00022723"/>
    </source>
</evidence>
<gene>
    <name evidence="7" type="ORF">J3Q64DRAFT_1698300</name>
</gene>